<keyword evidence="2" id="KW-1185">Reference proteome</keyword>
<sequence>MEDDFLPPSVHQDRHHPAKLCKRESTKLFHNSKIKFPLVLNKVKSSRVRTSTLHSTHGELKRVSSRRKNGFKNHRLFFYADLYTPLSSKKSTDFQGVLVEIDCIFFPILAHSNV</sequence>
<comment type="caution">
    <text evidence="1">The sequence shown here is derived from an EMBL/GenBank/DDBJ whole genome shotgun (WGS) entry which is preliminary data.</text>
</comment>
<evidence type="ECO:0000313" key="2">
    <source>
        <dbReference type="Proteomes" id="UP000235145"/>
    </source>
</evidence>
<proteinExistence type="predicted"/>
<protein>
    <submittedName>
        <fullName evidence="1">Uncharacterized protein</fullName>
    </submittedName>
</protein>
<dbReference type="EMBL" id="NBSK02000006">
    <property type="protein sequence ID" value="KAJ0201066.1"/>
    <property type="molecule type" value="Genomic_DNA"/>
</dbReference>
<dbReference type="Proteomes" id="UP000235145">
    <property type="component" value="Unassembled WGS sequence"/>
</dbReference>
<gene>
    <name evidence="1" type="ORF">LSAT_V11C600307270</name>
</gene>
<evidence type="ECO:0000313" key="1">
    <source>
        <dbReference type="EMBL" id="KAJ0201066.1"/>
    </source>
</evidence>
<dbReference type="AlphaFoldDB" id="A0A9R1X6E1"/>
<reference evidence="1 2" key="1">
    <citation type="journal article" date="2017" name="Nat. Commun.">
        <title>Genome assembly with in vitro proximity ligation data and whole-genome triplication in lettuce.</title>
        <authorList>
            <person name="Reyes-Chin-Wo S."/>
            <person name="Wang Z."/>
            <person name="Yang X."/>
            <person name="Kozik A."/>
            <person name="Arikit S."/>
            <person name="Song C."/>
            <person name="Xia L."/>
            <person name="Froenicke L."/>
            <person name="Lavelle D.O."/>
            <person name="Truco M.J."/>
            <person name="Xia R."/>
            <person name="Zhu S."/>
            <person name="Xu C."/>
            <person name="Xu H."/>
            <person name="Xu X."/>
            <person name="Cox K."/>
            <person name="Korf I."/>
            <person name="Meyers B.C."/>
            <person name="Michelmore R.W."/>
        </authorList>
    </citation>
    <scope>NUCLEOTIDE SEQUENCE [LARGE SCALE GENOMIC DNA]</scope>
    <source>
        <strain evidence="2">cv. Salinas</strain>
        <tissue evidence="1">Seedlings</tissue>
    </source>
</reference>
<organism evidence="1 2">
    <name type="scientific">Lactuca sativa</name>
    <name type="common">Garden lettuce</name>
    <dbReference type="NCBI Taxonomy" id="4236"/>
    <lineage>
        <taxon>Eukaryota</taxon>
        <taxon>Viridiplantae</taxon>
        <taxon>Streptophyta</taxon>
        <taxon>Embryophyta</taxon>
        <taxon>Tracheophyta</taxon>
        <taxon>Spermatophyta</taxon>
        <taxon>Magnoliopsida</taxon>
        <taxon>eudicotyledons</taxon>
        <taxon>Gunneridae</taxon>
        <taxon>Pentapetalae</taxon>
        <taxon>asterids</taxon>
        <taxon>campanulids</taxon>
        <taxon>Asterales</taxon>
        <taxon>Asteraceae</taxon>
        <taxon>Cichorioideae</taxon>
        <taxon>Cichorieae</taxon>
        <taxon>Lactucinae</taxon>
        <taxon>Lactuca</taxon>
    </lineage>
</organism>
<name>A0A9R1X6E1_LACSA</name>
<accession>A0A9R1X6E1</accession>